<evidence type="ECO:0000256" key="1">
    <source>
        <dbReference type="SAM" id="MobiDB-lite"/>
    </source>
</evidence>
<keyword evidence="3" id="KW-1185">Reference proteome</keyword>
<comment type="caution">
    <text evidence="2">The sequence shown here is derived from an EMBL/GenBank/DDBJ whole genome shotgun (WGS) entry which is preliminary data.</text>
</comment>
<reference evidence="2 3" key="1">
    <citation type="submission" date="2018-12" db="EMBL/GenBank/DDBJ databases">
        <title>Draft genome sequence of Xylaria grammica IHI A82.</title>
        <authorList>
            <person name="Buettner E."/>
            <person name="Kellner H."/>
        </authorList>
    </citation>
    <scope>NUCLEOTIDE SEQUENCE [LARGE SCALE GENOMIC DNA]</scope>
    <source>
        <strain evidence="2 3">IHI A82</strain>
    </source>
</reference>
<evidence type="ECO:0000313" key="3">
    <source>
        <dbReference type="Proteomes" id="UP000286045"/>
    </source>
</evidence>
<dbReference type="EMBL" id="RYZI01000979">
    <property type="protein sequence ID" value="RWA03049.1"/>
    <property type="molecule type" value="Genomic_DNA"/>
</dbReference>
<gene>
    <name evidence="2" type="ORF">EKO27_g12056</name>
</gene>
<feature type="region of interest" description="Disordered" evidence="1">
    <location>
        <begin position="18"/>
        <end position="45"/>
    </location>
</feature>
<dbReference type="STRING" id="363999.A0A439CLK5"/>
<proteinExistence type="predicted"/>
<evidence type="ECO:0000313" key="2">
    <source>
        <dbReference type="EMBL" id="RWA03049.1"/>
    </source>
</evidence>
<protein>
    <submittedName>
        <fullName evidence="2">Uncharacterized protein</fullName>
    </submittedName>
</protein>
<name>A0A439CLK5_9PEZI</name>
<dbReference type="Proteomes" id="UP000286045">
    <property type="component" value="Unassembled WGS sequence"/>
</dbReference>
<dbReference type="AlphaFoldDB" id="A0A439CLK5"/>
<feature type="non-terminal residue" evidence="2">
    <location>
        <position position="1"/>
    </location>
</feature>
<sequence length="134" mass="14713">AAGGAAAGAAQTLRCVNHRSMGLGPEGQGRLRAREPRARGQASPSSWDAFGGRAAYEALRTKYRATRLPSVYDKVKVRDDDEAASNAGWKPFLKSLWPVGGLYGIWKGIQSKDYMLHRHSTWRWRPGSGKEKTA</sequence>
<organism evidence="2 3">
    <name type="scientific">Xylaria grammica</name>
    <dbReference type="NCBI Taxonomy" id="363999"/>
    <lineage>
        <taxon>Eukaryota</taxon>
        <taxon>Fungi</taxon>
        <taxon>Dikarya</taxon>
        <taxon>Ascomycota</taxon>
        <taxon>Pezizomycotina</taxon>
        <taxon>Sordariomycetes</taxon>
        <taxon>Xylariomycetidae</taxon>
        <taxon>Xylariales</taxon>
        <taxon>Xylariaceae</taxon>
        <taxon>Xylaria</taxon>
    </lineage>
</organism>
<accession>A0A439CLK5</accession>